<dbReference type="PANTHER" id="PTHR37315">
    <property type="entry name" value="UPF0311 PROTEIN BLR7842"/>
    <property type="match status" value="1"/>
</dbReference>
<gene>
    <name evidence="3" type="ORF">ABDJ38_02705</name>
</gene>
<dbReference type="PANTHER" id="PTHR37315:SF1">
    <property type="entry name" value="UPF0311 PROTEIN BLR7842"/>
    <property type="match status" value="1"/>
</dbReference>
<evidence type="ECO:0000256" key="1">
    <source>
        <dbReference type="HAMAP-Rule" id="MF_00775"/>
    </source>
</evidence>
<sequence length="169" mass="17958">MKVRTFGVAAAAGISLALGSAAQGQQAPSLEHVFTITAELGETLELGPTGRGNRRIIPITGGTVEGEGISGTVRPGAWDWQLDRPDGCTDLIADYFLETDDGGVINVRNTATVCRAGEGEPPISIFTRPQFEPQLGKYEWLGRGVFVGHLEPVHDGDVSAVRIAIYQVN</sequence>
<keyword evidence="2" id="KW-0732">Signal</keyword>
<evidence type="ECO:0000256" key="2">
    <source>
        <dbReference type="SAM" id="SignalP"/>
    </source>
</evidence>
<dbReference type="EMBL" id="JBDLBR010000001">
    <property type="protein sequence ID" value="MEN7536081.1"/>
    <property type="molecule type" value="Genomic_DNA"/>
</dbReference>
<organism evidence="3 4">
    <name type="scientific">Aurantiacibacter flavus</name>
    <dbReference type="NCBI Taxonomy" id="3145232"/>
    <lineage>
        <taxon>Bacteria</taxon>
        <taxon>Pseudomonadati</taxon>
        <taxon>Pseudomonadota</taxon>
        <taxon>Alphaproteobacteria</taxon>
        <taxon>Sphingomonadales</taxon>
        <taxon>Erythrobacteraceae</taxon>
        <taxon>Aurantiacibacter</taxon>
    </lineage>
</organism>
<proteinExistence type="inferred from homology"/>
<dbReference type="Pfam" id="PF11578">
    <property type="entry name" value="DUF3237"/>
    <property type="match status" value="1"/>
</dbReference>
<dbReference type="HAMAP" id="MF_00775">
    <property type="entry name" value="UPF0311"/>
    <property type="match status" value="1"/>
</dbReference>
<comment type="caution">
    <text evidence="3">The sequence shown here is derived from an EMBL/GenBank/DDBJ whole genome shotgun (WGS) entry which is preliminary data.</text>
</comment>
<accession>A0ABV0CTU0</accession>
<keyword evidence="4" id="KW-1185">Reference proteome</keyword>
<evidence type="ECO:0000313" key="4">
    <source>
        <dbReference type="Proteomes" id="UP001484535"/>
    </source>
</evidence>
<comment type="similarity">
    <text evidence="1">Belongs to the UPF0311 family.</text>
</comment>
<name>A0ABV0CTU0_9SPHN</name>
<protein>
    <recommendedName>
        <fullName evidence="1">UPF0311 protein ABDJ38_02705</fullName>
    </recommendedName>
</protein>
<evidence type="ECO:0000313" key="3">
    <source>
        <dbReference type="EMBL" id="MEN7536081.1"/>
    </source>
</evidence>
<feature type="signal peptide" evidence="2">
    <location>
        <begin position="1"/>
        <end position="22"/>
    </location>
</feature>
<dbReference type="RefSeq" id="WP_346783535.1">
    <property type="nucleotide sequence ID" value="NZ_JBDLBR010000001.1"/>
</dbReference>
<dbReference type="Proteomes" id="UP001484535">
    <property type="component" value="Unassembled WGS sequence"/>
</dbReference>
<dbReference type="Gene3D" id="2.40.160.20">
    <property type="match status" value="1"/>
</dbReference>
<feature type="chain" id="PRO_5047025204" description="UPF0311 protein ABDJ38_02705" evidence="2">
    <location>
        <begin position="23"/>
        <end position="169"/>
    </location>
</feature>
<dbReference type="InterPro" id="IPR020915">
    <property type="entry name" value="UPF0311"/>
</dbReference>
<reference evidence="3 4" key="1">
    <citation type="submission" date="2024-05" db="EMBL/GenBank/DDBJ databases">
        <authorList>
            <person name="Park S."/>
        </authorList>
    </citation>
    <scope>NUCLEOTIDE SEQUENCE [LARGE SCALE GENOMIC DNA]</scope>
    <source>
        <strain evidence="3 4">DGU5</strain>
    </source>
</reference>